<feature type="compositionally biased region" description="Polar residues" evidence="5">
    <location>
        <begin position="7"/>
        <end position="16"/>
    </location>
</feature>
<dbReference type="PANTHER" id="PTHR46807">
    <property type="entry name" value="TRANSCRIPTION FACTOR PIF3"/>
    <property type="match status" value="1"/>
</dbReference>
<dbReference type="SUPFAM" id="SSF47459">
    <property type="entry name" value="HLH, helix-loop-helix DNA-binding domain"/>
    <property type="match status" value="1"/>
</dbReference>
<keyword evidence="3" id="KW-0804">Transcription</keyword>
<dbReference type="GO" id="GO:0003700">
    <property type="term" value="F:DNA-binding transcription factor activity"/>
    <property type="evidence" value="ECO:0007669"/>
    <property type="project" value="InterPro"/>
</dbReference>
<dbReference type="GO" id="GO:0010017">
    <property type="term" value="P:red or far-red light signaling pathway"/>
    <property type="evidence" value="ECO:0007669"/>
    <property type="project" value="UniProtKB-ARBA"/>
</dbReference>
<dbReference type="PANTHER" id="PTHR46807:SF5">
    <property type="entry name" value="HELIX LOOP HELIX DNA-BINDING DOMAIN PROTEIN"/>
    <property type="match status" value="1"/>
</dbReference>
<dbReference type="InterPro" id="IPR011598">
    <property type="entry name" value="bHLH_dom"/>
</dbReference>
<keyword evidence="8" id="KW-1185">Reference proteome</keyword>
<evidence type="ECO:0000256" key="4">
    <source>
        <dbReference type="ARBA" id="ARBA00023242"/>
    </source>
</evidence>
<dbReference type="EMBL" id="JAYKXN010000006">
    <property type="protein sequence ID" value="KAK7278110.1"/>
    <property type="molecule type" value="Genomic_DNA"/>
</dbReference>
<protein>
    <recommendedName>
        <fullName evidence="6">BHLH domain-containing protein</fullName>
    </recommendedName>
</protein>
<dbReference type="Proteomes" id="UP001359559">
    <property type="component" value="Unassembled WGS sequence"/>
</dbReference>
<evidence type="ECO:0000256" key="5">
    <source>
        <dbReference type="SAM" id="MobiDB-lite"/>
    </source>
</evidence>
<feature type="domain" description="BHLH" evidence="6">
    <location>
        <begin position="112"/>
        <end position="161"/>
    </location>
</feature>
<dbReference type="PROSITE" id="PS50888">
    <property type="entry name" value="BHLH"/>
    <property type="match status" value="1"/>
</dbReference>
<proteinExistence type="predicted"/>
<dbReference type="InterPro" id="IPR047265">
    <property type="entry name" value="PIF1-like_bHLH"/>
</dbReference>
<evidence type="ECO:0000313" key="8">
    <source>
        <dbReference type="Proteomes" id="UP001359559"/>
    </source>
</evidence>
<evidence type="ECO:0000256" key="3">
    <source>
        <dbReference type="ARBA" id="ARBA00023163"/>
    </source>
</evidence>
<gene>
    <name evidence="7" type="ORF">RJT34_23135</name>
</gene>
<dbReference type="CDD" id="cd11445">
    <property type="entry name" value="bHLH_AtPIF_like"/>
    <property type="match status" value="1"/>
</dbReference>
<comment type="caution">
    <text evidence="7">The sequence shown here is derived from an EMBL/GenBank/DDBJ whole genome shotgun (WGS) entry which is preliminary data.</text>
</comment>
<accession>A0AAN9II46</accession>
<dbReference type="Pfam" id="PF00010">
    <property type="entry name" value="HLH"/>
    <property type="match status" value="1"/>
</dbReference>
<name>A0AAN9II46_CLITE</name>
<dbReference type="SMART" id="SM00353">
    <property type="entry name" value="HLH"/>
    <property type="match status" value="1"/>
</dbReference>
<dbReference type="Gene3D" id="4.10.280.10">
    <property type="entry name" value="Helix-loop-helix DNA-binding domain"/>
    <property type="match status" value="1"/>
</dbReference>
<organism evidence="7 8">
    <name type="scientific">Clitoria ternatea</name>
    <name type="common">Butterfly pea</name>
    <dbReference type="NCBI Taxonomy" id="43366"/>
    <lineage>
        <taxon>Eukaryota</taxon>
        <taxon>Viridiplantae</taxon>
        <taxon>Streptophyta</taxon>
        <taxon>Embryophyta</taxon>
        <taxon>Tracheophyta</taxon>
        <taxon>Spermatophyta</taxon>
        <taxon>Magnoliopsida</taxon>
        <taxon>eudicotyledons</taxon>
        <taxon>Gunneridae</taxon>
        <taxon>Pentapetalae</taxon>
        <taxon>rosids</taxon>
        <taxon>fabids</taxon>
        <taxon>Fabales</taxon>
        <taxon>Fabaceae</taxon>
        <taxon>Papilionoideae</taxon>
        <taxon>50 kb inversion clade</taxon>
        <taxon>NPAAA clade</taxon>
        <taxon>indigoferoid/millettioid clade</taxon>
        <taxon>Phaseoleae</taxon>
        <taxon>Clitoria</taxon>
    </lineage>
</organism>
<dbReference type="GO" id="GO:0005634">
    <property type="term" value="C:nucleus"/>
    <property type="evidence" value="ECO:0007669"/>
    <property type="project" value="UniProtKB-SubCell"/>
</dbReference>
<dbReference type="InterPro" id="IPR044273">
    <property type="entry name" value="PIF3-like"/>
</dbReference>
<feature type="region of interest" description="Disordered" evidence="5">
    <location>
        <begin position="1"/>
        <end position="111"/>
    </location>
</feature>
<reference evidence="7 8" key="1">
    <citation type="submission" date="2024-01" db="EMBL/GenBank/DDBJ databases">
        <title>The genomes of 5 underutilized Papilionoideae crops provide insights into root nodulation and disease resistance.</title>
        <authorList>
            <person name="Yuan L."/>
        </authorList>
    </citation>
    <scope>NUCLEOTIDE SEQUENCE [LARGE SCALE GENOMIC DNA]</scope>
    <source>
        <strain evidence="7">LY-2023</strain>
        <tissue evidence="7">Leaf</tissue>
    </source>
</reference>
<keyword evidence="2" id="KW-0805">Transcription regulation</keyword>
<evidence type="ECO:0000313" key="7">
    <source>
        <dbReference type="EMBL" id="KAK7278110.1"/>
    </source>
</evidence>
<dbReference type="AlphaFoldDB" id="A0AAN9II46"/>
<comment type="subcellular location">
    <subcellularLocation>
        <location evidence="1">Nucleus</location>
    </subcellularLocation>
</comment>
<evidence type="ECO:0000256" key="2">
    <source>
        <dbReference type="ARBA" id="ARBA00023015"/>
    </source>
</evidence>
<evidence type="ECO:0000256" key="1">
    <source>
        <dbReference type="ARBA" id="ARBA00004123"/>
    </source>
</evidence>
<keyword evidence="4" id="KW-0539">Nucleus</keyword>
<dbReference type="InterPro" id="IPR036638">
    <property type="entry name" value="HLH_DNA-bd_sf"/>
</dbReference>
<evidence type="ECO:0000259" key="6">
    <source>
        <dbReference type="PROSITE" id="PS50888"/>
    </source>
</evidence>
<sequence length="282" mass="31431">MPDSTRPGMNTSSFYQDSVYDSALSTHGSHDQYHNQASSSEGSKTKEKNSDTSLLESSSLCSLGDSNQRNLCTRNRYDTDDSTYLSDNDEEPEDVVKEEPAQEGGTKVKRSRNAEVHNLCERKRRDKINKRLRILKELIPNCNKMDKASLLDDAIEYLKTLKLQLQVMSMGAGFCMPLMMLPSVTHHMINTALLYQLMGVGVGFRPGTTIPWNLPRFPITPLAGITDNRVRMLGIPNQVPHMPISHAPFIPMVANPSTQSLKATSAAIDQSPNNSYLSRQVE</sequence>
<feature type="compositionally biased region" description="Low complexity" evidence="5">
    <location>
        <begin position="51"/>
        <end position="66"/>
    </location>
</feature>
<dbReference type="GO" id="GO:0046983">
    <property type="term" value="F:protein dimerization activity"/>
    <property type="evidence" value="ECO:0007669"/>
    <property type="project" value="InterPro"/>
</dbReference>